<dbReference type="PROSITE" id="PS50128">
    <property type="entry name" value="SURP"/>
    <property type="match status" value="1"/>
</dbReference>
<dbReference type="AlphaFoldDB" id="A0A833VRZ1"/>
<feature type="region of interest" description="Disordered" evidence="2">
    <location>
        <begin position="691"/>
        <end position="771"/>
    </location>
</feature>
<dbReference type="PANTHER" id="PTHR13384">
    <property type="entry name" value="G PATCH DOMAIN-CONTAINING PROTEIN 1"/>
    <property type="match status" value="1"/>
</dbReference>
<proteinExistence type="predicted"/>
<evidence type="ECO:0000313" key="4">
    <source>
        <dbReference type="EMBL" id="KAF3332758.1"/>
    </source>
</evidence>
<dbReference type="Pfam" id="PF07713">
    <property type="entry name" value="DUF1604"/>
    <property type="match status" value="1"/>
</dbReference>
<evidence type="ECO:0000313" key="5">
    <source>
        <dbReference type="Proteomes" id="UP000623129"/>
    </source>
</evidence>
<dbReference type="GO" id="GO:0003723">
    <property type="term" value="F:RNA binding"/>
    <property type="evidence" value="ECO:0007669"/>
    <property type="project" value="InterPro"/>
</dbReference>
<dbReference type="Gene3D" id="1.10.10.790">
    <property type="entry name" value="Surp module"/>
    <property type="match status" value="1"/>
</dbReference>
<reference evidence="4" key="1">
    <citation type="submission" date="2020-01" db="EMBL/GenBank/DDBJ databases">
        <title>Genome sequence of Kobresia littledalei, the first chromosome-level genome in the family Cyperaceae.</title>
        <authorList>
            <person name="Qu G."/>
        </authorList>
    </citation>
    <scope>NUCLEOTIDE SEQUENCE</scope>
    <source>
        <strain evidence="4">C.B.Clarke</strain>
        <tissue evidence="4">Leaf</tissue>
    </source>
</reference>
<feature type="domain" description="SURP motif" evidence="3">
    <location>
        <begin position="412"/>
        <end position="454"/>
    </location>
</feature>
<dbReference type="PANTHER" id="PTHR13384:SF19">
    <property type="entry name" value="G PATCH DOMAIN-CONTAINING PROTEIN 1"/>
    <property type="match status" value="1"/>
</dbReference>
<dbReference type="InterPro" id="IPR000061">
    <property type="entry name" value="Surp"/>
</dbReference>
<dbReference type="SMART" id="SM00648">
    <property type="entry name" value="SWAP"/>
    <property type="match status" value="1"/>
</dbReference>
<feature type="compositionally biased region" description="Basic residues" evidence="2">
    <location>
        <begin position="847"/>
        <end position="860"/>
    </location>
</feature>
<feature type="compositionally biased region" description="Pro residues" evidence="2">
    <location>
        <begin position="796"/>
        <end position="810"/>
    </location>
</feature>
<accession>A0A833VRZ1</accession>
<evidence type="ECO:0000256" key="2">
    <source>
        <dbReference type="SAM" id="MobiDB-lite"/>
    </source>
</evidence>
<evidence type="ECO:0000256" key="1">
    <source>
        <dbReference type="ARBA" id="ARBA00022664"/>
    </source>
</evidence>
<dbReference type="Pfam" id="PF26093">
    <property type="entry name" value="HTH_TGH"/>
    <property type="match status" value="1"/>
</dbReference>
<comment type="caution">
    <text evidence="4">The sequence shown here is derived from an EMBL/GenBank/DDBJ whole genome shotgun (WGS) entry which is preliminary data.</text>
</comment>
<evidence type="ECO:0000259" key="3">
    <source>
        <dbReference type="PROSITE" id="PS50128"/>
    </source>
</evidence>
<dbReference type="GO" id="GO:0006397">
    <property type="term" value="P:mRNA processing"/>
    <property type="evidence" value="ECO:0007669"/>
    <property type="project" value="UniProtKB-KW"/>
</dbReference>
<dbReference type="InterPro" id="IPR011666">
    <property type="entry name" value="DUF1604"/>
</dbReference>
<feature type="compositionally biased region" description="Basic and acidic residues" evidence="2">
    <location>
        <begin position="812"/>
        <end position="823"/>
    </location>
</feature>
<dbReference type="InterPro" id="IPR035967">
    <property type="entry name" value="SWAP/Surp_sf"/>
</dbReference>
<feature type="compositionally biased region" description="Basic and acidic residues" evidence="2">
    <location>
        <begin position="888"/>
        <end position="897"/>
    </location>
</feature>
<dbReference type="Proteomes" id="UP000623129">
    <property type="component" value="Unassembled WGS sequence"/>
</dbReference>
<feature type="region of interest" description="Disordered" evidence="2">
    <location>
        <begin position="134"/>
        <end position="153"/>
    </location>
</feature>
<gene>
    <name evidence="4" type="ORF">FCM35_KLT02335</name>
</gene>
<keyword evidence="1" id="KW-0507">mRNA processing</keyword>
<organism evidence="4 5">
    <name type="scientific">Carex littledalei</name>
    <dbReference type="NCBI Taxonomy" id="544730"/>
    <lineage>
        <taxon>Eukaryota</taxon>
        <taxon>Viridiplantae</taxon>
        <taxon>Streptophyta</taxon>
        <taxon>Embryophyta</taxon>
        <taxon>Tracheophyta</taxon>
        <taxon>Spermatophyta</taxon>
        <taxon>Magnoliopsida</taxon>
        <taxon>Liliopsida</taxon>
        <taxon>Poales</taxon>
        <taxon>Cyperaceae</taxon>
        <taxon>Cyperoideae</taxon>
        <taxon>Cariceae</taxon>
        <taxon>Carex</taxon>
        <taxon>Carex subgen. Euthyceras</taxon>
    </lineage>
</organism>
<protein>
    <submittedName>
        <fullName evidence="4">G patch domain-containing protein 1</fullName>
    </submittedName>
</protein>
<dbReference type="GO" id="GO:0005634">
    <property type="term" value="C:nucleus"/>
    <property type="evidence" value="ECO:0007669"/>
    <property type="project" value="TreeGrafter"/>
</dbReference>
<sequence length="937" mass="105034">MADVDEEDYVYFGTPIEREEDTSSRKRKAVAEAGTVRALAPWKQEVKDEEGRRRFHGAFTGGYSAGYYNTVGSKEGWTPQTFTSSRKNRSEVKKQSINSFLDEDDLKHIGGNALETSMQYDTFGFTAAEFARKKAEEEQKKRPSAIPGPAPDEIVLPASSSIGKKLLMKMGWRQSSSIKDSNAEALYEIRREARKAFLAFPSGNAEFELLEKDTVDTDEFPEMSTDVSCKSGNTPVYVLDPKQDMCGLGYDPFKHAPEFRDSKKLRESKSGEKNKGKIRMGGNLLSSSSGKYAPGFGIGALEELDVEDEDIYASGFFDYEQTEVELEPSTAVKEINGDNMLRLEHKKQASLLGFKPASDSDYKLERFRPPAIPPNFRPIHKFAVPLDQTLKDYNNAPPPDALRPEDANLRLLIDGSAAMVARCGKSIEDVYMEKSKTNPLFFFLRSGAEGHDYYIRKLWENKQKFVDESKQAEKLTSEKRGRILGERPLASTTFGGNVVSVKAREVINKQSTLGDTSTKPISLADLPESATKAFKHDPAKQERFEQFLKEKYQGGLRASGTISSTTTSAMSEANRARERLDFEAAADAIEKGKRNTQISAPSTDHAKDLLGFGEDRFVSSTFIENPETKEEATKAVYPKREQFEWRPSPILCKRFDLIDPYMGKPAPVPRPRSKMDSLVFLPETFKSTNREEAKFPVRGSLEASKSGLKEAEAEPSGTEADVAPTSPKNVERPVDLYKAIFSDDSEDEVADAGPTLNQAPDPVKSSEGANKTLNRLVAGDFLQSLGMELGLEVPPDNRPGPPLIANPISPPEQRESPKGDDRNNTALTEVEDTKSKDYGSTADYSREKKRSHSRHRRRRSRTPDPDSGSDSDSDGGHRSGSKRRRDRRDRSRNRDNESSDEASLYRKERRKKHRSRKHHEHKRKDYGDKHTDMKRRS</sequence>
<feature type="compositionally biased region" description="Basic residues" evidence="2">
    <location>
        <begin position="907"/>
        <end position="922"/>
    </location>
</feature>
<dbReference type="Pfam" id="PF01805">
    <property type="entry name" value="Surp"/>
    <property type="match status" value="1"/>
</dbReference>
<dbReference type="EMBL" id="SWLB01000011">
    <property type="protein sequence ID" value="KAF3332758.1"/>
    <property type="molecule type" value="Genomic_DNA"/>
</dbReference>
<name>A0A833VRZ1_9POAL</name>
<dbReference type="SUPFAM" id="SSF109905">
    <property type="entry name" value="Surp module (SWAP domain)"/>
    <property type="match status" value="1"/>
</dbReference>
<dbReference type="OrthoDB" id="20507at2759"/>
<feature type="region of interest" description="Disordered" evidence="2">
    <location>
        <begin position="789"/>
        <end position="937"/>
    </location>
</feature>
<keyword evidence="5" id="KW-1185">Reference proteome</keyword>